<comment type="catalytic activity">
    <reaction evidence="9">
        <text>O-phospho-L-threonine + H(+) = (R)-1-aminopropan-2-yl phosphate + CO2</text>
        <dbReference type="Rhea" id="RHEA:11492"/>
        <dbReference type="ChEBI" id="CHEBI:15378"/>
        <dbReference type="ChEBI" id="CHEBI:16526"/>
        <dbReference type="ChEBI" id="CHEBI:58563"/>
        <dbReference type="ChEBI" id="CHEBI:58675"/>
        <dbReference type="EC" id="4.1.1.81"/>
    </reaction>
</comment>
<sequence length="332" mass="36585">MLEHGGRLRAAAQAYGIPLDRWIDLSTGISPWLYPIPDIPNHAWQRLPEPDDGLDTIAAQYYGNSNLLATAGSQPAIQLLPTLFEPCRVAIIGPTYNEHVAAWRLTGHDLHLVDTLNDALEIQPTVVVLCNPNNPTATHHQPGHLLAAAEQLNQRNAWLVVDEAYGDAYPELSITKLAGTLVAPRLITLRSLGKFFGLAGARVGFLFGDSILLNRLADKLGPWTINGPARFVAQKALADTPWQTHQIAHIRDAGLRLKQLITRTVAPVEPVKSTGLFSTFTTADAEVIFEHLARHGILVRLFREASLIRIGIAADHEWKRLENVLQAWHTTT</sequence>
<keyword evidence="12" id="KW-1185">Reference proteome</keyword>
<dbReference type="Pfam" id="PF00155">
    <property type="entry name" value="Aminotran_1_2"/>
    <property type="match status" value="1"/>
</dbReference>
<keyword evidence="5" id="KW-0169">Cobalamin biosynthesis</keyword>
<dbReference type="SUPFAM" id="SSF53383">
    <property type="entry name" value="PLP-dependent transferases"/>
    <property type="match status" value="1"/>
</dbReference>
<gene>
    <name evidence="11" type="primary">cobC</name>
    <name evidence="11" type="ORF">ICHIAU1_04390</name>
</gene>
<dbReference type="GO" id="GO:0009236">
    <property type="term" value="P:cobalamin biosynthetic process"/>
    <property type="evidence" value="ECO:0007669"/>
    <property type="project" value="UniProtKB-UniPathway"/>
</dbReference>
<dbReference type="InterPro" id="IPR005860">
    <property type="entry name" value="CobD"/>
</dbReference>
<comment type="function">
    <text evidence="2">Decarboxylates L-threonine-O-3-phosphate to yield (R)-1-amino-2-propanol O-2-phosphate, the precursor for the linkage between the nucleotide loop and the corrin ring in cobalamin.</text>
</comment>
<dbReference type="Gene3D" id="3.90.1150.10">
    <property type="entry name" value="Aspartate Aminotransferase, domain 1"/>
    <property type="match status" value="1"/>
</dbReference>
<protein>
    <recommendedName>
        <fullName evidence="4">threonine-phosphate decarboxylase</fullName>
        <ecNumber evidence="4">4.1.1.81</ecNumber>
    </recommendedName>
    <alternativeName>
        <fullName evidence="8">L-threonine-O-3-phosphate decarboxylase</fullName>
    </alternativeName>
</protein>
<dbReference type="InterPro" id="IPR015421">
    <property type="entry name" value="PyrdxlP-dep_Trfase_major"/>
</dbReference>
<feature type="domain" description="Aminotransferase class I/classII large" evidence="10">
    <location>
        <begin position="58"/>
        <end position="327"/>
    </location>
</feature>
<evidence type="ECO:0000313" key="11">
    <source>
        <dbReference type="EMBL" id="BBU68156.1"/>
    </source>
</evidence>
<proteinExistence type="predicted"/>
<dbReference type="GO" id="GO:0048472">
    <property type="term" value="F:threonine-phosphate decarboxylase activity"/>
    <property type="evidence" value="ECO:0007669"/>
    <property type="project" value="UniProtKB-EC"/>
</dbReference>
<keyword evidence="6" id="KW-0663">Pyridoxal phosphate</keyword>
<dbReference type="PANTHER" id="PTHR42885">
    <property type="entry name" value="HISTIDINOL-PHOSPHATE AMINOTRANSFERASE-RELATED"/>
    <property type="match status" value="1"/>
</dbReference>
<evidence type="ECO:0000256" key="8">
    <source>
        <dbReference type="ARBA" id="ARBA00029996"/>
    </source>
</evidence>
<dbReference type="AlphaFoldDB" id="A0A679I7T0"/>
<reference evidence="12" key="1">
    <citation type="submission" date="2020-01" db="EMBL/GenBank/DDBJ databases">
        <title>Phosphoaccumulans saitamaens gen. nov., sp. nov., a polyphosphate accumulating bacterium isolated from surface river water.</title>
        <authorList>
            <person name="Watanabe K."/>
            <person name="Suda W."/>
        </authorList>
    </citation>
    <scope>NUCLEOTIDE SEQUENCE [LARGE SCALE GENOMIC DNA]</scope>
    <source>
        <strain evidence="12">ICHIAU1</strain>
    </source>
</reference>
<comment type="cofactor">
    <cofactor evidence="1">
        <name>pyridoxal 5'-phosphate</name>
        <dbReference type="ChEBI" id="CHEBI:597326"/>
    </cofactor>
</comment>
<keyword evidence="7" id="KW-0456">Lyase</keyword>
<dbReference type="NCBIfam" id="TIGR01140">
    <property type="entry name" value="L_thr_O3P_dcar"/>
    <property type="match status" value="1"/>
</dbReference>
<evidence type="ECO:0000256" key="2">
    <source>
        <dbReference type="ARBA" id="ARBA00003444"/>
    </source>
</evidence>
<dbReference type="OrthoDB" id="9799304at2"/>
<dbReference type="EMBL" id="AP022345">
    <property type="protein sequence ID" value="BBU68156.1"/>
    <property type="molecule type" value="Genomic_DNA"/>
</dbReference>
<dbReference type="PANTHER" id="PTHR42885:SF1">
    <property type="entry name" value="THREONINE-PHOSPHATE DECARBOXYLASE"/>
    <property type="match status" value="1"/>
</dbReference>
<evidence type="ECO:0000256" key="7">
    <source>
        <dbReference type="ARBA" id="ARBA00023239"/>
    </source>
</evidence>
<dbReference type="PROSITE" id="PS00105">
    <property type="entry name" value="AA_TRANSFER_CLASS_1"/>
    <property type="match status" value="1"/>
</dbReference>
<dbReference type="Proteomes" id="UP000463961">
    <property type="component" value="Chromosome"/>
</dbReference>
<dbReference type="InterPro" id="IPR015424">
    <property type="entry name" value="PyrdxlP-dep_Trfase"/>
</dbReference>
<evidence type="ECO:0000256" key="9">
    <source>
        <dbReference type="ARBA" id="ARBA00048531"/>
    </source>
</evidence>
<dbReference type="InterPro" id="IPR004839">
    <property type="entry name" value="Aminotransferase_I/II_large"/>
</dbReference>
<dbReference type="RefSeq" id="WP_162048904.1">
    <property type="nucleotide sequence ID" value="NZ_AP019011.1"/>
</dbReference>
<dbReference type="CDD" id="cd00609">
    <property type="entry name" value="AAT_like"/>
    <property type="match status" value="1"/>
</dbReference>
<evidence type="ECO:0000259" key="10">
    <source>
        <dbReference type="Pfam" id="PF00155"/>
    </source>
</evidence>
<evidence type="ECO:0000256" key="5">
    <source>
        <dbReference type="ARBA" id="ARBA00022573"/>
    </source>
</evidence>
<dbReference type="GO" id="GO:0030170">
    <property type="term" value="F:pyridoxal phosphate binding"/>
    <property type="evidence" value="ECO:0007669"/>
    <property type="project" value="InterPro"/>
</dbReference>
<evidence type="ECO:0000256" key="6">
    <source>
        <dbReference type="ARBA" id="ARBA00022898"/>
    </source>
</evidence>
<name>A0A679I7T0_9RHOO</name>
<dbReference type="EC" id="4.1.1.81" evidence="4"/>
<organism evidence="11 12">
    <name type="scientific">Fluviibacter phosphoraccumulans</name>
    <dbReference type="NCBI Taxonomy" id="1751046"/>
    <lineage>
        <taxon>Bacteria</taxon>
        <taxon>Pseudomonadati</taxon>
        <taxon>Pseudomonadota</taxon>
        <taxon>Betaproteobacteria</taxon>
        <taxon>Rhodocyclales</taxon>
        <taxon>Fluviibacteraceae</taxon>
        <taxon>Fluviibacter</taxon>
    </lineage>
</organism>
<accession>A0A679I7T0</accession>
<comment type="pathway">
    <text evidence="3">Cofactor biosynthesis; adenosylcobalamin biosynthesis.</text>
</comment>
<evidence type="ECO:0000256" key="1">
    <source>
        <dbReference type="ARBA" id="ARBA00001933"/>
    </source>
</evidence>
<dbReference type="Gene3D" id="3.40.640.10">
    <property type="entry name" value="Type I PLP-dependent aspartate aminotransferase-like (Major domain)"/>
    <property type="match status" value="1"/>
</dbReference>
<evidence type="ECO:0000256" key="4">
    <source>
        <dbReference type="ARBA" id="ARBA00012285"/>
    </source>
</evidence>
<dbReference type="InterPro" id="IPR015422">
    <property type="entry name" value="PyrdxlP-dep_Trfase_small"/>
</dbReference>
<evidence type="ECO:0000256" key="3">
    <source>
        <dbReference type="ARBA" id="ARBA00004953"/>
    </source>
</evidence>
<dbReference type="InterPro" id="IPR004838">
    <property type="entry name" value="NHTrfase_class1_PyrdxlP-BS"/>
</dbReference>
<dbReference type="UniPathway" id="UPA00148"/>
<evidence type="ECO:0000313" key="12">
    <source>
        <dbReference type="Proteomes" id="UP000463961"/>
    </source>
</evidence>